<dbReference type="RefSeq" id="WP_330105905.1">
    <property type="nucleotide sequence ID" value="NZ_JAZDQT010000001.1"/>
</dbReference>
<dbReference type="InterPro" id="IPR020864">
    <property type="entry name" value="MACPF"/>
</dbReference>
<dbReference type="EMBL" id="JAZDQT010000001">
    <property type="protein sequence ID" value="MEE1943493.1"/>
    <property type="molecule type" value="Genomic_DNA"/>
</dbReference>
<dbReference type="PROSITE" id="PS51257">
    <property type="entry name" value="PROKAR_LIPOPROTEIN"/>
    <property type="match status" value="1"/>
</dbReference>
<dbReference type="Pfam" id="PF01823">
    <property type="entry name" value="MACPF"/>
    <property type="match status" value="1"/>
</dbReference>
<feature type="domain" description="MACPF" evidence="1">
    <location>
        <begin position="13"/>
        <end position="345"/>
    </location>
</feature>
<dbReference type="Proteomes" id="UP001336835">
    <property type="component" value="Unassembled WGS sequence"/>
</dbReference>
<reference evidence="2 3" key="1">
    <citation type="submission" date="2024-01" db="EMBL/GenBank/DDBJ databases">
        <title>Pedobacter sp. nov., isolated from fresh soil.</title>
        <authorList>
            <person name="Le N.T.T."/>
        </authorList>
    </citation>
    <scope>NUCLEOTIDE SEQUENCE [LARGE SCALE GENOMIC DNA]</scope>
    <source>
        <strain evidence="2 3">KR3-3</strain>
    </source>
</reference>
<evidence type="ECO:0000313" key="3">
    <source>
        <dbReference type="Proteomes" id="UP001336835"/>
    </source>
</evidence>
<sequence length="345" mass="37389">MKKTILALAVLATLASCKKNTDQITKPEEEKFSPDIAVAITDGQLLNDQTQQGDATYNLLGYGYDVTDQYNDVHSVRPAVINVAAYVSANPGRFNPNKSTTGYWVNFSGENAADLAAQLSNKVDQTNGLKAFGNTISAAFPGANSFDGKYVYGYYSQIAVRARLSITDGANSLYTSYLSTAFAQDVNTLSAADLVKKYGTHVLIKIDLGAKINVVYQAEAPKTDRKKISAAGLRYAMKNIFGLGTGELDPMDLKALNANTGAKIYYDAFGGDQSKLKVIKINNKSVINTTEWLNSATEEKARFIGVSSEGGLIPLYELVADATKKAEVKSYITTYIQTREVKVQN</sequence>
<keyword evidence="3" id="KW-1185">Reference proteome</keyword>
<evidence type="ECO:0000313" key="2">
    <source>
        <dbReference type="EMBL" id="MEE1943493.1"/>
    </source>
</evidence>
<evidence type="ECO:0000259" key="1">
    <source>
        <dbReference type="PROSITE" id="PS51412"/>
    </source>
</evidence>
<dbReference type="PROSITE" id="PS51412">
    <property type="entry name" value="MACPF_2"/>
    <property type="match status" value="1"/>
</dbReference>
<organism evidence="2 3">
    <name type="scientific">Pedobacter albus</name>
    <dbReference type="NCBI Taxonomy" id="3113905"/>
    <lineage>
        <taxon>Bacteria</taxon>
        <taxon>Pseudomonadati</taxon>
        <taxon>Bacteroidota</taxon>
        <taxon>Sphingobacteriia</taxon>
        <taxon>Sphingobacteriales</taxon>
        <taxon>Sphingobacteriaceae</taxon>
        <taxon>Pedobacter</taxon>
    </lineage>
</organism>
<accession>A0ABU7I210</accession>
<comment type="caution">
    <text evidence="2">The sequence shown here is derived from an EMBL/GenBank/DDBJ whole genome shotgun (WGS) entry which is preliminary data.</text>
</comment>
<proteinExistence type="predicted"/>
<name>A0ABU7I210_9SPHI</name>
<protein>
    <submittedName>
        <fullName evidence="2">MAC/perforin domain-containing protein</fullName>
    </submittedName>
</protein>
<gene>
    <name evidence="2" type="ORF">VRU48_00140</name>
</gene>